<dbReference type="SMART" id="SM00321">
    <property type="entry name" value="WSC"/>
    <property type="match status" value="2"/>
</dbReference>
<dbReference type="Pfam" id="PF09362">
    <property type="entry name" value="DUF1996"/>
    <property type="match status" value="1"/>
</dbReference>
<feature type="chain" id="PRO_5042238858" description="WSC domain-containing protein" evidence="1">
    <location>
        <begin position="25"/>
        <end position="708"/>
    </location>
</feature>
<organism evidence="3 4">
    <name type="scientific">Phomopsis amygdali</name>
    <name type="common">Fusicoccum amygdali</name>
    <dbReference type="NCBI Taxonomy" id="1214568"/>
    <lineage>
        <taxon>Eukaryota</taxon>
        <taxon>Fungi</taxon>
        <taxon>Dikarya</taxon>
        <taxon>Ascomycota</taxon>
        <taxon>Pezizomycotina</taxon>
        <taxon>Sordariomycetes</taxon>
        <taxon>Sordariomycetidae</taxon>
        <taxon>Diaporthales</taxon>
        <taxon>Diaporthaceae</taxon>
        <taxon>Diaporthe</taxon>
    </lineage>
</organism>
<feature type="signal peptide" evidence="1">
    <location>
        <begin position="1"/>
        <end position="24"/>
    </location>
</feature>
<dbReference type="EMBL" id="JAUJFL010000001">
    <property type="protein sequence ID" value="KAK2615133.1"/>
    <property type="molecule type" value="Genomic_DNA"/>
</dbReference>
<protein>
    <recommendedName>
        <fullName evidence="2">WSC domain-containing protein</fullName>
    </recommendedName>
</protein>
<dbReference type="InterPro" id="IPR018535">
    <property type="entry name" value="DUF1996"/>
</dbReference>
<evidence type="ECO:0000256" key="1">
    <source>
        <dbReference type="SAM" id="SignalP"/>
    </source>
</evidence>
<evidence type="ECO:0000313" key="3">
    <source>
        <dbReference type="EMBL" id="KAK2615133.1"/>
    </source>
</evidence>
<dbReference type="Pfam" id="PF01822">
    <property type="entry name" value="WSC"/>
    <property type="match status" value="2"/>
</dbReference>
<dbReference type="Proteomes" id="UP001265746">
    <property type="component" value="Unassembled WGS sequence"/>
</dbReference>
<dbReference type="PROSITE" id="PS51212">
    <property type="entry name" value="WSC"/>
    <property type="match status" value="2"/>
</dbReference>
<sequence length="708" mass="75773">MKCSLEIGAVIVLQLGLLPCGVSAFWRMGCSTIMNARIDPIVNPGGLSSHSHTIVGASNIGIDSSYESLINSACTSCEIQADKSAYWAPILYYQYADGSFHDVHQSGSVVYYLGRGPNVGKTIPFPEGFKMISGTTSARSLDTNTYTWGDKGNPPRLVAEAINFACLGANRALPEENGLNNTSWTPFDCINGLRAQIHFPTCWNGVDLYKVDGSHVTHMNQIDNGACPESHPHQLPHIFLETLYSVDSIPGDIPWRRTARKIVNIFQTNGRFVFSNGDSTGRHRTQSYCSFQGSKRKPADSILSGYGYHGDFINGWNSTVQALAMANCLATDNSGLISSCPYLQESDTDGYSSNCPLRKSPVNETVLGLLAKLPGCNRVTEGPLNAKPGDSTCPSSVTPPYITPTVNSVAQYTVRPSIGSFYPPGSQQEYLGCFNDTTGGQRALDGKRTSMGAMDVSTCQAYCNTLGYRLSGVEYSTECYCDNMISNSANTNHLIAGFDQCTWLCSATIARDNGTQEICGGYAFISIYNNTDPLFGQASSQPYPNSYIGCASDTSSSRSLQGASTSASGMTVDACAAFAQTGNSGAGYKYFGVEFGSECFIGNTLMPSSKILSETSNPPSTSCNMQCSGEDSQICGGAGLLSLYYNPNYTANSAFSPNIGSYQAIGCLTDSQSSKGLRSLAAASSYSDDMTEDKCVAFCHMKGYRYAG</sequence>
<evidence type="ECO:0000313" key="4">
    <source>
        <dbReference type="Proteomes" id="UP001265746"/>
    </source>
</evidence>
<dbReference type="PANTHER" id="PTHR43662:SF3">
    <property type="entry name" value="DOMAIN PROTEIN, PUTATIVE (AFU_ORTHOLOGUE AFUA_6G11970)-RELATED"/>
    <property type="match status" value="1"/>
</dbReference>
<feature type="domain" description="WSC" evidence="2">
    <location>
        <begin position="544"/>
        <end position="647"/>
    </location>
</feature>
<evidence type="ECO:0000259" key="2">
    <source>
        <dbReference type="PROSITE" id="PS51212"/>
    </source>
</evidence>
<keyword evidence="4" id="KW-1185">Reference proteome</keyword>
<proteinExistence type="predicted"/>
<dbReference type="InterPro" id="IPR002889">
    <property type="entry name" value="WSC_carb-bd"/>
</dbReference>
<comment type="caution">
    <text evidence="3">The sequence shown here is derived from an EMBL/GenBank/DDBJ whole genome shotgun (WGS) entry which is preliminary data.</text>
</comment>
<dbReference type="AlphaFoldDB" id="A0AAD9SSL6"/>
<gene>
    <name evidence="3" type="ORF">N8I77_001909</name>
</gene>
<dbReference type="PANTHER" id="PTHR43662">
    <property type="match status" value="1"/>
</dbReference>
<feature type="domain" description="WSC" evidence="2">
    <location>
        <begin position="427"/>
        <end position="531"/>
    </location>
</feature>
<name>A0AAD9SSL6_PHOAM</name>
<reference evidence="3" key="1">
    <citation type="submission" date="2023-06" db="EMBL/GenBank/DDBJ databases">
        <authorList>
            <person name="Noh H."/>
        </authorList>
    </citation>
    <scope>NUCLEOTIDE SEQUENCE</scope>
    <source>
        <strain evidence="3">DUCC20226</strain>
    </source>
</reference>
<accession>A0AAD9SSL6</accession>
<keyword evidence="1" id="KW-0732">Signal</keyword>